<dbReference type="Proteomes" id="UP000092445">
    <property type="component" value="Unassembled WGS sequence"/>
</dbReference>
<dbReference type="EnsemblMetazoa" id="GPAI047884-RA">
    <property type="protein sequence ID" value="GPAI047884-PA"/>
    <property type="gene ID" value="GPAI047884"/>
</dbReference>
<dbReference type="AlphaFoldDB" id="A0A1B0AJK0"/>
<name>A0A1B0AJK0_GLOPL</name>
<dbReference type="VEuPathDB" id="VectorBase:GPAI047884"/>
<sequence>MKENGKQSVIIKKRNNKNDNFMLLSSVLCYNHYSERMCYATVSLGLALCFANGLAKSIDSTRSSFANSKMWYNIESLNAINYFAYKMNRTYIQPHTDVRKSGNIKPAKN</sequence>
<accession>A0A1B0AJK0</accession>
<reference evidence="2" key="1">
    <citation type="submission" date="2014-03" db="EMBL/GenBank/DDBJ databases">
        <authorList>
            <person name="Aksoy S."/>
            <person name="Warren W."/>
            <person name="Wilson R.K."/>
        </authorList>
    </citation>
    <scope>NUCLEOTIDE SEQUENCE [LARGE SCALE GENOMIC DNA]</scope>
    <source>
        <strain evidence="2">IAEA</strain>
    </source>
</reference>
<protein>
    <submittedName>
        <fullName evidence="1">Uncharacterized protein</fullName>
    </submittedName>
</protein>
<evidence type="ECO:0000313" key="1">
    <source>
        <dbReference type="EnsemblMetazoa" id="GPAI047884-PA"/>
    </source>
</evidence>
<proteinExistence type="predicted"/>
<organism evidence="1 2">
    <name type="scientific">Glossina pallidipes</name>
    <name type="common">Tsetse fly</name>
    <dbReference type="NCBI Taxonomy" id="7398"/>
    <lineage>
        <taxon>Eukaryota</taxon>
        <taxon>Metazoa</taxon>
        <taxon>Ecdysozoa</taxon>
        <taxon>Arthropoda</taxon>
        <taxon>Hexapoda</taxon>
        <taxon>Insecta</taxon>
        <taxon>Pterygota</taxon>
        <taxon>Neoptera</taxon>
        <taxon>Endopterygota</taxon>
        <taxon>Diptera</taxon>
        <taxon>Brachycera</taxon>
        <taxon>Muscomorpha</taxon>
        <taxon>Hippoboscoidea</taxon>
        <taxon>Glossinidae</taxon>
        <taxon>Glossina</taxon>
    </lineage>
</organism>
<evidence type="ECO:0000313" key="2">
    <source>
        <dbReference type="Proteomes" id="UP000092445"/>
    </source>
</evidence>
<reference evidence="1" key="2">
    <citation type="submission" date="2020-05" db="UniProtKB">
        <authorList>
            <consortium name="EnsemblMetazoa"/>
        </authorList>
    </citation>
    <scope>IDENTIFICATION</scope>
    <source>
        <strain evidence="1">IAEA</strain>
    </source>
</reference>
<keyword evidence="2" id="KW-1185">Reference proteome</keyword>